<organism evidence="7 8">
    <name type="scientific">Kocuria turfanensis</name>
    <dbReference type="NCBI Taxonomy" id="388357"/>
    <lineage>
        <taxon>Bacteria</taxon>
        <taxon>Bacillati</taxon>
        <taxon>Actinomycetota</taxon>
        <taxon>Actinomycetes</taxon>
        <taxon>Micrococcales</taxon>
        <taxon>Micrococcaceae</taxon>
        <taxon>Kocuria</taxon>
    </lineage>
</organism>
<evidence type="ECO:0000259" key="6">
    <source>
        <dbReference type="PROSITE" id="PS50921"/>
    </source>
</evidence>
<dbReference type="RefSeq" id="WP_062737178.1">
    <property type="nucleotide sequence ID" value="NZ_BJZS01000146.1"/>
</dbReference>
<dbReference type="Proteomes" id="UP000321103">
    <property type="component" value="Unassembled WGS sequence"/>
</dbReference>
<protein>
    <submittedName>
        <fullName evidence="7">Transcriptional regulator</fullName>
    </submittedName>
</protein>
<evidence type="ECO:0000313" key="7">
    <source>
        <dbReference type="EMBL" id="GEO97545.1"/>
    </source>
</evidence>
<keyword evidence="8" id="KW-1185">Reference proteome</keyword>
<dbReference type="InterPro" id="IPR005561">
    <property type="entry name" value="ANTAR"/>
</dbReference>
<dbReference type="PROSITE" id="PS50921">
    <property type="entry name" value="ANTAR"/>
    <property type="match status" value="1"/>
</dbReference>
<evidence type="ECO:0000256" key="3">
    <source>
        <dbReference type="ARBA" id="ARBA00023015"/>
    </source>
</evidence>
<dbReference type="Pfam" id="PF13185">
    <property type="entry name" value="GAF_2"/>
    <property type="match status" value="1"/>
</dbReference>
<dbReference type="Gene3D" id="1.10.10.10">
    <property type="entry name" value="Winged helix-like DNA-binding domain superfamily/Winged helix DNA-binding domain"/>
    <property type="match status" value="1"/>
</dbReference>
<dbReference type="SMART" id="SM00065">
    <property type="entry name" value="GAF"/>
    <property type="match status" value="1"/>
</dbReference>
<feature type="domain" description="ANTAR" evidence="6">
    <location>
        <begin position="172"/>
        <end position="233"/>
    </location>
</feature>
<dbReference type="InterPro" id="IPR036388">
    <property type="entry name" value="WH-like_DNA-bd_sf"/>
</dbReference>
<dbReference type="GO" id="GO:0016301">
    <property type="term" value="F:kinase activity"/>
    <property type="evidence" value="ECO:0007669"/>
    <property type="project" value="UniProtKB-KW"/>
</dbReference>
<reference evidence="7 8" key="1">
    <citation type="submission" date="2019-07" db="EMBL/GenBank/DDBJ databases">
        <title>Whole genome shotgun sequence of Kocuria turfanensis NBRC 107627.</title>
        <authorList>
            <person name="Hosoyama A."/>
            <person name="Uohara A."/>
            <person name="Ohji S."/>
            <person name="Ichikawa N."/>
        </authorList>
    </citation>
    <scope>NUCLEOTIDE SEQUENCE [LARGE SCALE GENOMIC DNA]</scope>
    <source>
        <strain evidence="7 8">NBRC 107627</strain>
    </source>
</reference>
<keyword evidence="4" id="KW-0804">Transcription</keyword>
<dbReference type="SUPFAM" id="SSF55781">
    <property type="entry name" value="GAF domain-like"/>
    <property type="match status" value="1"/>
</dbReference>
<keyword evidence="3" id="KW-0805">Transcription regulation</keyword>
<accession>A0A512IIK1</accession>
<dbReference type="AlphaFoldDB" id="A0A512IIK1"/>
<dbReference type="InterPro" id="IPR011006">
    <property type="entry name" value="CheY-like_superfamily"/>
</dbReference>
<keyword evidence="1" id="KW-0808">Transferase</keyword>
<dbReference type="PIRSF" id="PIRSF036625">
    <property type="entry name" value="GAF_ANTAR"/>
    <property type="match status" value="1"/>
</dbReference>
<evidence type="ECO:0000256" key="5">
    <source>
        <dbReference type="SAM" id="MobiDB-lite"/>
    </source>
</evidence>
<dbReference type="Pfam" id="PF03861">
    <property type="entry name" value="ANTAR"/>
    <property type="match status" value="1"/>
</dbReference>
<evidence type="ECO:0000256" key="1">
    <source>
        <dbReference type="ARBA" id="ARBA00022679"/>
    </source>
</evidence>
<dbReference type="SMART" id="SM01012">
    <property type="entry name" value="ANTAR"/>
    <property type="match status" value="1"/>
</dbReference>
<feature type="region of interest" description="Disordered" evidence="5">
    <location>
        <begin position="217"/>
        <end position="241"/>
    </location>
</feature>
<dbReference type="InterPro" id="IPR029016">
    <property type="entry name" value="GAF-like_dom_sf"/>
</dbReference>
<evidence type="ECO:0000313" key="8">
    <source>
        <dbReference type="Proteomes" id="UP000321103"/>
    </source>
</evidence>
<dbReference type="EMBL" id="BJZS01000146">
    <property type="protein sequence ID" value="GEO97545.1"/>
    <property type="molecule type" value="Genomic_DNA"/>
</dbReference>
<evidence type="ECO:0000256" key="2">
    <source>
        <dbReference type="ARBA" id="ARBA00022777"/>
    </source>
</evidence>
<dbReference type="GO" id="GO:0003723">
    <property type="term" value="F:RNA binding"/>
    <property type="evidence" value="ECO:0007669"/>
    <property type="project" value="InterPro"/>
</dbReference>
<dbReference type="Gene3D" id="3.30.450.40">
    <property type="match status" value="1"/>
</dbReference>
<dbReference type="InterPro" id="IPR012074">
    <property type="entry name" value="GAF_ANTAR"/>
</dbReference>
<keyword evidence="2" id="KW-0418">Kinase</keyword>
<name>A0A512IIK1_9MICC</name>
<sequence>MTRDADPLVEDLVVLFTGLHEVLVGQAAAPSAVTQIAQLAVHLIGPAAGAGVSLLEPGGAQITAAATDAVVEAVDGVEDELGEGPCLSAWASAVPERVEDTGTETRWPGWSTAVTGMGVGAVLAVPLVAGGQTLGVIKVYATTPHAFSATDERSLELLAAALAALLTGGQASQDPPRVSTALRAVLTRRQTVDTATGVLMERHHLDRTQAMARLQEAAEHEHQSVPEAARRLLDPPEGPVR</sequence>
<dbReference type="SUPFAM" id="SSF52172">
    <property type="entry name" value="CheY-like"/>
    <property type="match status" value="1"/>
</dbReference>
<evidence type="ECO:0000256" key="4">
    <source>
        <dbReference type="ARBA" id="ARBA00023163"/>
    </source>
</evidence>
<dbReference type="STRING" id="388357.GCA_001580365_03502"/>
<dbReference type="InterPro" id="IPR003018">
    <property type="entry name" value="GAF"/>
</dbReference>
<proteinExistence type="predicted"/>
<comment type="caution">
    <text evidence="7">The sequence shown here is derived from an EMBL/GenBank/DDBJ whole genome shotgun (WGS) entry which is preliminary data.</text>
</comment>
<gene>
    <name evidence="7" type="ORF">KTU01_36680</name>
</gene>